<dbReference type="SMART" id="SM00312">
    <property type="entry name" value="PX"/>
    <property type="match status" value="1"/>
</dbReference>
<dbReference type="Pfam" id="PF09325">
    <property type="entry name" value="Vps5"/>
    <property type="match status" value="1"/>
</dbReference>
<organism evidence="2 3">
    <name type="scientific">Thecamonas trahens ATCC 50062</name>
    <dbReference type="NCBI Taxonomy" id="461836"/>
    <lineage>
        <taxon>Eukaryota</taxon>
        <taxon>Apusozoa</taxon>
        <taxon>Apusomonadida</taxon>
        <taxon>Apusomonadidae</taxon>
        <taxon>Thecamonas</taxon>
    </lineage>
</organism>
<evidence type="ECO:0000313" key="3">
    <source>
        <dbReference type="Proteomes" id="UP000054408"/>
    </source>
</evidence>
<dbReference type="PROSITE" id="PS50195">
    <property type="entry name" value="PX"/>
    <property type="match status" value="1"/>
</dbReference>
<dbReference type="GO" id="GO:0035091">
    <property type="term" value="F:phosphatidylinositol binding"/>
    <property type="evidence" value="ECO:0007669"/>
    <property type="project" value="InterPro"/>
</dbReference>
<keyword evidence="3" id="KW-1185">Reference proteome</keyword>
<dbReference type="InterPro" id="IPR027267">
    <property type="entry name" value="AH/BAR_dom_sf"/>
</dbReference>
<dbReference type="Pfam" id="PF00787">
    <property type="entry name" value="PX"/>
    <property type="match status" value="1"/>
</dbReference>
<accession>A0A0L0DH24</accession>
<dbReference type="RefSeq" id="XP_013756008.1">
    <property type="nucleotide sequence ID" value="XM_013900554.1"/>
</dbReference>
<dbReference type="OrthoDB" id="271164at2759"/>
<dbReference type="AlphaFoldDB" id="A0A0L0DH24"/>
<evidence type="ECO:0000259" key="1">
    <source>
        <dbReference type="PROSITE" id="PS50195"/>
    </source>
</evidence>
<dbReference type="eggNOG" id="KOG2273">
    <property type="taxonomic scope" value="Eukaryota"/>
</dbReference>
<dbReference type="GO" id="GO:0005768">
    <property type="term" value="C:endosome"/>
    <property type="evidence" value="ECO:0007669"/>
    <property type="project" value="TreeGrafter"/>
</dbReference>
<feature type="domain" description="PX" evidence="1">
    <location>
        <begin position="52"/>
        <end position="169"/>
    </location>
</feature>
<protein>
    <recommendedName>
        <fullName evidence="1">PX domain-containing protein</fullName>
    </recommendedName>
</protein>
<dbReference type="Gene3D" id="3.30.1520.10">
    <property type="entry name" value="Phox-like domain"/>
    <property type="match status" value="1"/>
</dbReference>
<dbReference type="PANTHER" id="PTHR10555">
    <property type="entry name" value="SORTING NEXIN"/>
    <property type="match status" value="1"/>
</dbReference>
<dbReference type="InterPro" id="IPR015404">
    <property type="entry name" value="Vps5_C"/>
</dbReference>
<name>A0A0L0DH24_THETB</name>
<dbReference type="Gene3D" id="1.20.1270.60">
    <property type="entry name" value="Arfaptin homology (AH) domain/BAR domain"/>
    <property type="match status" value="1"/>
</dbReference>
<dbReference type="STRING" id="461836.A0A0L0DH24"/>
<dbReference type="PANTHER" id="PTHR10555:SF170">
    <property type="entry name" value="FI18122P1"/>
    <property type="match status" value="1"/>
</dbReference>
<proteinExistence type="predicted"/>
<gene>
    <name evidence="2" type="ORF">AMSG_07523</name>
</gene>
<dbReference type="Proteomes" id="UP000054408">
    <property type="component" value="Unassembled WGS sequence"/>
</dbReference>
<dbReference type="InterPro" id="IPR036871">
    <property type="entry name" value="PX_dom_sf"/>
</dbReference>
<dbReference type="GeneID" id="25566422"/>
<dbReference type="SUPFAM" id="SSF64268">
    <property type="entry name" value="PX domain"/>
    <property type="match status" value="1"/>
</dbReference>
<evidence type="ECO:0000313" key="2">
    <source>
        <dbReference type="EMBL" id="KNC51612.1"/>
    </source>
</evidence>
<sequence length="417" mass="45720">MTVVSNSVSLAVAVTIALALVLVVSVSVSVTVTVTLALALAVVLEVEVPDVEIEVQVAKSKEKGAKGAGAFTTYAVSTKTTEDVFAGTSFTVVRRYRDFLWLQSELLDRYPGVIIPPLPEKREYNKFDAFFLQYRRRGLQKFLRTIAAHPRLARSSVTIEFLESETPLPSSKNLARDIFSKVTSFSMARLHAANLQENDEFSMAQDQLDHLSAGLKATASGLKAQARVFVDIADVLDGFSDEATGLAELSQPPLAQWITATGDGMYRVSLIDRELSTSVFETFGATLGEYVRGSYLARAALVARAEAYIKWQDTVAAGDAKRAALDKAREKPGKESAVAKLESKIDALDDKAREYQMAFDEITAGLQAELTRFHARREVDLQHALVALTQDSITSHQKRRAIFGSILRSLQDDNPEP</sequence>
<reference evidence="2 3" key="1">
    <citation type="submission" date="2010-05" db="EMBL/GenBank/DDBJ databases">
        <title>The Genome Sequence of Thecamonas trahens ATCC 50062.</title>
        <authorList>
            <consortium name="The Broad Institute Genome Sequencing Platform"/>
            <person name="Russ C."/>
            <person name="Cuomo C."/>
            <person name="Shea T."/>
            <person name="Young S.K."/>
            <person name="Zeng Q."/>
            <person name="Koehrsen M."/>
            <person name="Haas B."/>
            <person name="Borodovsky M."/>
            <person name="Guigo R."/>
            <person name="Alvarado L."/>
            <person name="Berlin A."/>
            <person name="Bochicchio J."/>
            <person name="Borenstein D."/>
            <person name="Chapman S."/>
            <person name="Chen Z."/>
            <person name="Freedman E."/>
            <person name="Gellesch M."/>
            <person name="Goldberg J."/>
            <person name="Griggs A."/>
            <person name="Gujja S."/>
            <person name="Heilman E."/>
            <person name="Heiman D."/>
            <person name="Hepburn T."/>
            <person name="Howarth C."/>
            <person name="Jen D."/>
            <person name="Larson L."/>
            <person name="Mehta T."/>
            <person name="Park D."/>
            <person name="Pearson M."/>
            <person name="Roberts A."/>
            <person name="Saif S."/>
            <person name="Shenoy N."/>
            <person name="Sisk P."/>
            <person name="Stolte C."/>
            <person name="Sykes S."/>
            <person name="Thomson T."/>
            <person name="Walk T."/>
            <person name="White J."/>
            <person name="Yandava C."/>
            <person name="Burger G."/>
            <person name="Gray M.W."/>
            <person name="Holland P.W.H."/>
            <person name="King N."/>
            <person name="Lang F.B.F."/>
            <person name="Roger A.J."/>
            <person name="Ruiz-Trillo I."/>
            <person name="Lander E."/>
            <person name="Nusbaum C."/>
        </authorList>
    </citation>
    <scope>NUCLEOTIDE SEQUENCE [LARGE SCALE GENOMIC DNA]</scope>
    <source>
        <strain evidence="2 3">ATCC 50062</strain>
    </source>
</reference>
<dbReference type="InterPro" id="IPR001683">
    <property type="entry name" value="PX_dom"/>
</dbReference>
<dbReference type="EMBL" id="GL349468">
    <property type="protein sequence ID" value="KNC51612.1"/>
    <property type="molecule type" value="Genomic_DNA"/>
</dbReference>